<dbReference type="OrthoDB" id="2018507at2759"/>
<feature type="region of interest" description="Disordered" evidence="18">
    <location>
        <begin position="477"/>
        <end position="727"/>
    </location>
</feature>
<feature type="compositionally biased region" description="Polar residues" evidence="18">
    <location>
        <begin position="888"/>
        <end position="904"/>
    </location>
</feature>
<feature type="compositionally biased region" description="Pro residues" evidence="18">
    <location>
        <begin position="543"/>
        <end position="556"/>
    </location>
</feature>
<keyword evidence="9" id="KW-0547">Nucleotide-binding</keyword>
<dbReference type="EMBL" id="LYCR01000016">
    <property type="protein sequence ID" value="OGM48406.1"/>
    <property type="molecule type" value="Genomic_DNA"/>
</dbReference>
<evidence type="ECO:0000256" key="8">
    <source>
        <dbReference type="ARBA" id="ARBA00022679"/>
    </source>
</evidence>
<evidence type="ECO:0000256" key="10">
    <source>
        <dbReference type="ARBA" id="ARBA00022777"/>
    </source>
</evidence>
<keyword evidence="13" id="KW-0804">Transcription</keyword>
<dbReference type="GO" id="GO:0016592">
    <property type="term" value="C:mediator complex"/>
    <property type="evidence" value="ECO:0007669"/>
    <property type="project" value="InterPro"/>
</dbReference>
<keyword evidence="17" id="KW-0175">Coiled coil</keyword>
<sequence length="1144" mass="127403">MSYQSNPPSYQSHAASHRPIPSYNPLAAVNAPAGTFLPGTKVQVGNHRVIVEKYLSEGGFAHVYVVRLPQPVEGSDRAVLKRVAVPDKSALANMRTEVETMKKLKGHRHIVKYIDSHASQLRGGGYEVFLLMEFCSGGGLIDFMNTRLQHRLTEPEIIQIFSDVAEGVACMHYLKPPLLHRDLKVENVLISRHGTSSVYKLCDFGSTAPPRPAATSAAEGRLIEDDVQRHTTLQYRSPEMIDVYRKQPIDEKSDIWALGVLLYKLCYYTTPFEEVGQMAILNATYKFPSYPVFSDRLRMLIAWMLKEHPQKRPNIYEVVQEVCHMQGKEVPIRDIYANRSTSEARRYQELPPSPTETPPVGAVFSPPVQETQIIPEIAPMRRGRPTKPTSSQHTSAKPSPSPFRGGSTDPFAVLDGSQKSRDSADEFTNRFPSLDQFDILHEKGGTFDFEPAFAETKQEDDGLAQRLTNALADEAFAKRPSPAVNEQTPQSPAQKPPQQSHVKSRPSESFNYREEPQQSPVPLYQPVPQKPTMVSTGTMTSPPHTPSVPELKPPSRPIYRFPSSDHQRRPSSQPWPADGDKKVSRPLNPPSPTKPSADPRTSADRISDLSTSSSRPSLEGMRPSTLELEELTSRSKSANSRSRPFSVQATSKYDFGRGSESARSSLDIPRPSYDMGAPLQHARTEADRANISSDIDYLRAREEESNRKKEKRYSGTSKHTKRSSLSTLSLSGTKTLFAGRFGDAFRRIGRAPAELSDAENDDISPEMRRELERRRLSQEEKRVANAAAEYRRQVAERGEGGFRPDTRSSIQNRVQTFLEESNKSAPAPKTATGYGRFTEEMNPALPAKQNEPLPEPRINTRAAGPLYGSQGQASPVKDRWETAGLPRQETTNSGYAQSQRTGSSRPAAPPKPKSLRVRGSEAISERSQATPTTPSEDWEANFSRRFPSLSGLEMETEIELPNIPLRTKESTKMAPITLSQVDTDLKEAIQHLFEIQSAVHGYLGPETQQELVRKIKSLTQTLSALHKNTADPNTEIPVGNPRDPNLGSVQLPPEIIDYVDAARNPDIYTREFVELVQRGNQDLKGKREAFAEFRDVLARELRSAVPGCRGEVERVMEGLGVGVGSGGREQGRESTRGRDRDQRL</sequence>
<feature type="region of interest" description="Disordered" evidence="18">
    <location>
        <begin position="817"/>
        <end position="941"/>
    </location>
</feature>
<dbReference type="PROSITE" id="PS50011">
    <property type="entry name" value="PROTEIN_KINASE_DOM"/>
    <property type="match status" value="1"/>
</dbReference>
<dbReference type="InterPro" id="IPR019145">
    <property type="entry name" value="Mediator_Med10"/>
</dbReference>
<comment type="catalytic activity">
    <reaction evidence="15">
        <text>L-threonyl-[protein] + ATP = O-phospho-L-threonyl-[protein] + ADP + H(+)</text>
        <dbReference type="Rhea" id="RHEA:46608"/>
        <dbReference type="Rhea" id="RHEA-COMP:11060"/>
        <dbReference type="Rhea" id="RHEA-COMP:11605"/>
        <dbReference type="ChEBI" id="CHEBI:15378"/>
        <dbReference type="ChEBI" id="CHEBI:30013"/>
        <dbReference type="ChEBI" id="CHEBI:30616"/>
        <dbReference type="ChEBI" id="CHEBI:61977"/>
        <dbReference type="ChEBI" id="CHEBI:456216"/>
        <dbReference type="EC" id="2.7.11.1"/>
    </reaction>
</comment>
<feature type="compositionally biased region" description="Polar residues" evidence="18">
    <location>
        <begin position="387"/>
        <end position="398"/>
    </location>
</feature>
<keyword evidence="12" id="KW-0805">Transcription regulation</keyword>
<dbReference type="PANTHER" id="PTHR22967">
    <property type="entry name" value="SERINE/THREONINE PROTEIN KINASE"/>
    <property type="match status" value="1"/>
</dbReference>
<feature type="compositionally biased region" description="Polar residues" evidence="18">
    <location>
        <begin position="532"/>
        <end position="542"/>
    </location>
</feature>
<dbReference type="SUPFAM" id="SSF56112">
    <property type="entry name" value="Protein kinase-like (PK-like)"/>
    <property type="match status" value="1"/>
</dbReference>
<dbReference type="GO" id="GO:0006357">
    <property type="term" value="P:regulation of transcription by RNA polymerase II"/>
    <property type="evidence" value="ECO:0007669"/>
    <property type="project" value="InterPro"/>
</dbReference>
<evidence type="ECO:0000256" key="9">
    <source>
        <dbReference type="ARBA" id="ARBA00022741"/>
    </source>
</evidence>
<dbReference type="GO" id="GO:0004674">
    <property type="term" value="F:protein serine/threonine kinase activity"/>
    <property type="evidence" value="ECO:0007669"/>
    <property type="project" value="UniProtKB-KW"/>
</dbReference>
<comment type="caution">
    <text evidence="20">The sequence shown here is derived from an EMBL/GenBank/DDBJ whole genome shotgun (WGS) entry which is preliminary data.</text>
</comment>
<dbReference type="RefSeq" id="XP_022392123.1">
    <property type="nucleotide sequence ID" value="XM_022530577.1"/>
</dbReference>
<organism evidence="20 21">
    <name type="scientific">Aspergillus bombycis</name>
    <dbReference type="NCBI Taxonomy" id="109264"/>
    <lineage>
        <taxon>Eukaryota</taxon>
        <taxon>Fungi</taxon>
        <taxon>Dikarya</taxon>
        <taxon>Ascomycota</taxon>
        <taxon>Pezizomycotina</taxon>
        <taxon>Eurotiomycetes</taxon>
        <taxon>Eurotiomycetidae</taxon>
        <taxon>Eurotiales</taxon>
        <taxon>Aspergillaceae</taxon>
        <taxon>Aspergillus</taxon>
    </lineage>
</organism>
<dbReference type="Gene3D" id="1.10.510.10">
    <property type="entry name" value="Transferase(Phosphotransferase) domain 1"/>
    <property type="match status" value="1"/>
</dbReference>
<feature type="region of interest" description="Disordered" evidence="18">
    <location>
        <begin position="1120"/>
        <end position="1144"/>
    </location>
</feature>
<evidence type="ECO:0000256" key="7">
    <source>
        <dbReference type="ARBA" id="ARBA00022553"/>
    </source>
</evidence>
<gene>
    <name evidence="20" type="ORF">ABOM_003447</name>
</gene>
<evidence type="ECO:0000313" key="21">
    <source>
        <dbReference type="Proteomes" id="UP000179179"/>
    </source>
</evidence>
<reference evidence="20 21" key="1">
    <citation type="journal article" date="2016" name="Genome Biol. Evol.">
        <title>Draft genome sequence of an aflatoxigenic Aspergillus species, A. bombycis.</title>
        <authorList>
            <person name="Moore G.G."/>
            <person name="Mack B.M."/>
            <person name="Beltz S.B."/>
            <person name="Gilbert M.K."/>
        </authorList>
    </citation>
    <scope>NUCLEOTIDE SEQUENCE [LARGE SCALE GENOMIC DNA]</scope>
    <source>
        <strain evidence="21">NRRL 26010</strain>
    </source>
</reference>
<feature type="compositionally biased region" description="Low complexity" evidence="18">
    <location>
        <begin position="487"/>
        <end position="499"/>
    </location>
</feature>
<dbReference type="Pfam" id="PF00069">
    <property type="entry name" value="Pkinase"/>
    <property type="match status" value="1"/>
</dbReference>
<evidence type="ECO:0000256" key="1">
    <source>
        <dbReference type="ARBA" id="ARBA00004123"/>
    </source>
</evidence>
<feature type="compositionally biased region" description="Basic and acidic residues" evidence="18">
    <location>
        <begin position="696"/>
        <end position="707"/>
    </location>
</feature>
<keyword evidence="10 20" id="KW-0418">Kinase</keyword>
<feature type="compositionally biased region" description="Low complexity" evidence="18">
    <location>
        <begin position="608"/>
        <end position="618"/>
    </location>
</feature>
<proteinExistence type="inferred from homology"/>
<keyword evidence="21" id="KW-1185">Reference proteome</keyword>
<accession>A0A1F8A9J5</accession>
<keyword evidence="8" id="KW-0808">Transferase</keyword>
<feature type="compositionally biased region" description="Polar residues" evidence="18">
    <location>
        <begin position="634"/>
        <end position="651"/>
    </location>
</feature>
<keyword evidence="6 20" id="KW-0723">Serine/threonine-protein kinase</keyword>
<dbReference type="SMART" id="SM00220">
    <property type="entry name" value="S_TKc"/>
    <property type="match status" value="1"/>
</dbReference>
<keyword evidence="7" id="KW-0597">Phosphoprotein</keyword>
<evidence type="ECO:0000256" key="3">
    <source>
        <dbReference type="ARBA" id="ARBA00005389"/>
    </source>
</evidence>
<dbReference type="Pfam" id="PF09748">
    <property type="entry name" value="Med10"/>
    <property type="match status" value="1"/>
</dbReference>
<evidence type="ECO:0000256" key="18">
    <source>
        <dbReference type="SAM" id="MobiDB-lite"/>
    </source>
</evidence>
<dbReference type="CDD" id="cd14037">
    <property type="entry name" value="STKc_NAK_like"/>
    <property type="match status" value="1"/>
</dbReference>
<feature type="compositionally biased region" description="Polar residues" evidence="18">
    <location>
        <begin position="925"/>
        <end position="935"/>
    </location>
</feature>
<dbReference type="InterPro" id="IPR011009">
    <property type="entry name" value="Kinase-like_dom_sf"/>
</dbReference>
<feature type="domain" description="Protein kinase" evidence="19">
    <location>
        <begin position="49"/>
        <end position="327"/>
    </location>
</feature>
<evidence type="ECO:0000256" key="5">
    <source>
        <dbReference type="ARBA" id="ARBA00022490"/>
    </source>
</evidence>
<evidence type="ECO:0000256" key="13">
    <source>
        <dbReference type="ARBA" id="ARBA00023163"/>
    </source>
</evidence>
<dbReference type="GO" id="GO:0003712">
    <property type="term" value="F:transcription coregulator activity"/>
    <property type="evidence" value="ECO:0007669"/>
    <property type="project" value="InterPro"/>
</dbReference>
<dbReference type="AlphaFoldDB" id="A0A1F8A9J5"/>
<evidence type="ECO:0000259" key="19">
    <source>
        <dbReference type="PROSITE" id="PS50011"/>
    </source>
</evidence>
<dbReference type="InterPro" id="IPR008271">
    <property type="entry name" value="Ser/Thr_kinase_AS"/>
</dbReference>
<feature type="compositionally biased region" description="Basic and acidic residues" evidence="18">
    <location>
        <begin position="1129"/>
        <end position="1144"/>
    </location>
</feature>
<keyword evidence="14" id="KW-0539">Nucleus</keyword>
<dbReference type="GO" id="GO:0005737">
    <property type="term" value="C:cytoplasm"/>
    <property type="evidence" value="ECO:0007669"/>
    <property type="project" value="UniProtKB-SubCell"/>
</dbReference>
<evidence type="ECO:0000313" key="20">
    <source>
        <dbReference type="EMBL" id="OGM48406.1"/>
    </source>
</evidence>
<comment type="subcellular location">
    <subcellularLocation>
        <location evidence="2">Cytoplasm</location>
    </subcellularLocation>
    <subcellularLocation>
        <location evidence="1">Nucleus</location>
    </subcellularLocation>
</comment>
<feature type="coiled-coil region" evidence="17">
    <location>
        <begin position="769"/>
        <end position="796"/>
    </location>
</feature>
<name>A0A1F8A9J5_9EURO</name>
<dbReference type="GO" id="GO:0007015">
    <property type="term" value="P:actin filament organization"/>
    <property type="evidence" value="ECO:0007669"/>
    <property type="project" value="TreeGrafter"/>
</dbReference>
<evidence type="ECO:0000256" key="4">
    <source>
        <dbReference type="ARBA" id="ARBA00012513"/>
    </source>
</evidence>
<evidence type="ECO:0000256" key="6">
    <source>
        <dbReference type="ARBA" id="ARBA00022527"/>
    </source>
</evidence>
<comment type="catalytic activity">
    <reaction evidence="16">
        <text>L-seryl-[protein] + ATP = O-phospho-L-seryl-[protein] + ADP + H(+)</text>
        <dbReference type="Rhea" id="RHEA:17989"/>
        <dbReference type="Rhea" id="RHEA-COMP:9863"/>
        <dbReference type="Rhea" id="RHEA-COMP:11604"/>
        <dbReference type="ChEBI" id="CHEBI:15378"/>
        <dbReference type="ChEBI" id="CHEBI:29999"/>
        <dbReference type="ChEBI" id="CHEBI:30616"/>
        <dbReference type="ChEBI" id="CHEBI:83421"/>
        <dbReference type="ChEBI" id="CHEBI:456216"/>
        <dbReference type="EC" id="2.7.11.1"/>
    </reaction>
</comment>
<dbReference type="GO" id="GO:0005524">
    <property type="term" value="F:ATP binding"/>
    <property type="evidence" value="ECO:0007669"/>
    <property type="project" value="UniProtKB-KW"/>
</dbReference>
<evidence type="ECO:0000256" key="17">
    <source>
        <dbReference type="SAM" id="Coils"/>
    </source>
</evidence>
<evidence type="ECO:0000256" key="14">
    <source>
        <dbReference type="ARBA" id="ARBA00023242"/>
    </source>
</evidence>
<dbReference type="GeneID" id="34446837"/>
<evidence type="ECO:0000256" key="2">
    <source>
        <dbReference type="ARBA" id="ARBA00004496"/>
    </source>
</evidence>
<dbReference type="InterPro" id="IPR000719">
    <property type="entry name" value="Prot_kinase_dom"/>
</dbReference>
<dbReference type="EC" id="2.7.11.1" evidence="4"/>
<dbReference type="FunFam" id="1.10.510.10:FF:000441">
    <property type="entry name" value="Serine/threonine protein kinase"/>
    <property type="match status" value="1"/>
</dbReference>
<dbReference type="GO" id="GO:0000147">
    <property type="term" value="P:actin cortical patch assembly"/>
    <property type="evidence" value="ECO:0007669"/>
    <property type="project" value="TreeGrafter"/>
</dbReference>
<evidence type="ECO:0000256" key="11">
    <source>
        <dbReference type="ARBA" id="ARBA00022840"/>
    </source>
</evidence>
<dbReference type="Proteomes" id="UP000179179">
    <property type="component" value="Unassembled WGS sequence"/>
</dbReference>
<keyword evidence="5" id="KW-0963">Cytoplasm</keyword>
<keyword evidence="11" id="KW-0067">ATP-binding</keyword>
<evidence type="ECO:0000256" key="16">
    <source>
        <dbReference type="ARBA" id="ARBA00048679"/>
    </source>
</evidence>
<dbReference type="PROSITE" id="PS00108">
    <property type="entry name" value="PROTEIN_KINASE_ST"/>
    <property type="match status" value="1"/>
</dbReference>
<dbReference type="STRING" id="109264.A0A1F8A9J5"/>
<protein>
    <recommendedName>
        <fullName evidence="4">non-specific serine/threonine protein kinase</fullName>
        <ecNumber evidence="4">2.7.11.1</ecNumber>
    </recommendedName>
</protein>
<dbReference type="PANTHER" id="PTHR22967:SF57">
    <property type="entry name" value="AUXILIN, ISOFORM A-RELATED"/>
    <property type="match status" value="1"/>
</dbReference>
<evidence type="ECO:0000256" key="12">
    <source>
        <dbReference type="ARBA" id="ARBA00023015"/>
    </source>
</evidence>
<evidence type="ECO:0000256" key="15">
    <source>
        <dbReference type="ARBA" id="ARBA00047899"/>
    </source>
</evidence>
<comment type="similarity">
    <text evidence="3">Belongs to the Mediator complex subunit 10 family.</text>
</comment>
<feature type="region of interest" description="Disordered" evidence="18">
    <location>
        <begin position="343"/>
        <end position="425"/>
    </location>
</feature>